<sequence length="88" mass="10350">MNVTDDQLLAHPNKYSIEILEQNINNLNKKILLATQKLTVDFCIKYILDLAIDNGSEDSYIYDVDYILDFQKHLTKQEFKQLLMLEQV</sequence>
<protein>
    <submittedName>
        <fullName evidence="1">Uncharacterized protein</fullName>
    </submittedName>
</protein>
<organism evidence="1">
    <name type="scientific">viral metagenome</name>
    <dbReference type="NCBI Taxonomy" id="1070528"/>
    <lineage>
        <taxon>unclassified sequences</taxon>
        <taxon>metagenomes</taxon>
        <taxon>organismal metagenomes</taxon>
    </lineage>
</organism>
<name>A0A6C0CK17_9ZZZZ</name>
<dbReference type="AlphaFoldDB" id="A0A6C0CK17"/>
<evidence type="ECO:0000313" key="1">
    <source>
        <dbReference type="EMBL" id="QHT04230.1"/>
    </source>
</evidence>
<dbReference type="EMBL" id="MN739424">
    <property type="protein sequence ID" value="QHT04230.1"/>
    <property type="molecule type" value="Genomic_DNA"/>
</dbReference>
<accession>A0A6C0CK17</accession>
<proteinExistence type="predicted"/>
<reference evidence="1" key="1">
    <citation type="journal article" date="2020" name="Nature">
        <title>Giant virus diversity and host interactions through global metagenomics.</title>
        <authorList>
            <person name="Schulz F."/>
            <person name="Roux S."/>
            <person name="Paez-Espino D."/>
            <person name="Jungbluth S."/>
            <person name="Walsh D.A."/>
            <person name="Denef V.J."/>
            <person name="McMahon K.D."/>
            <person name="Konstantinidis K.T."/>
            <person name="Eloe-Fadrosh E.A."/>
            <person name="Kyrpides N.C."/>
            <person name="Woyke T."/>
        </authorList>
    </citation>
    <scope>NUCLEOTIDE SEQUENCE</scope>
    <source>
        <strain evidence="1">GVMAG-M-3300021185-45</strain>
    </source>
</reference>